<accession>Q1Q4G8</accession>
<reference evidence="1" key="1">
    <citation type="journal article" date="2006" name="Nature">
        <title>Deciphering the evolution and metabolism of an anammox bacterium from a community genome.</title>
        <authorList>
            <person name="Strous M."/>
            <person name="Pelletier E."/>
            <person name="Mangenot S."/>
            <person name="Rattei T."/>
            <person name="Lehner A."/>
            <person name="Taylor M.W."/>
            <person name="Horn M."/>
            <person name="Daims H."/>
            <person name="Bartol-Mavel D."/>
            <person name="Wincker P."/>
            <person name="Barbe V."/>
            <person name="Fonknechten N."/>
            <person name="Vallenet D."/>
            <person name="Segurens B."/>
            <person name="Schenowitz-Truong C."/>
            <person name="Medigue C."/>
            <person name="Collingro A."/>
            <person name="Snel B."/>
            <person name="Dutilh B.E."/>
            <person name="OpDenCamp H.J.M."/>
            <person name="vanDerDrift C."/>
            <person name="Cirpus I."/>
            <person name="vanDePas-Schoonen K.T."/>
            <person name="Harhangi H.R."/>
            <person name="vanNiftrik L."/>
            <person name="Schmid M."/>
            <person name="Keltjens J."/>
            <person name="vanDeVossenberg J."/>
            <person name="Kartal B."/>
            <person name="Meier H."/>
            <person name="Frishman D."/>
            <person name="Huynen M.A."/>
            <person name="Mewes H."/>
            <person name="Weissenbach J."/>
            <person name="Jetten M.S.M."/>
            <person name="Wagner M."/>
            <person name="LePaslier D."/>
        </authorList>
    </citation>
    <scope>NUCLEOTIDE SEQUENCE</scope>
</reference>
<name>Q1Q4G8_KUEST</name>
<organism evidence="1">
    <name type="scientific">Kuenenia stuttgartiensis</name>
    <dbReference type="NCBI Taxonomy" id="174633"/>
    <lineage>
        <taxon>Bacteria</taxon>
        <taxon>Pseudomonadati</taxon>
        <taxon>Planctomycetota</taxon>
        <taxon>Candidatus Brocadiia</taxon>
        <taxon>Candidatus Brocadiales</taxon>
        <taxon>Candidatus Brocadiaceae</taxon>
        <taxon>Candidatus Kuenenia</taxon>
    </lineage>
</organism>
<reference evidence="2 3" key="3">
    <citation type="submission" date="2020-02" db="EMBL/GenBank/DDBJ databases">
        <title>Newly sequenced genome of strain CSTR1 showed variability in Candidatus Kuenenia stuttgartiensis genomes.</title>
        <authorList>
            <person name="Ding C."/>
            <person name="Adrian L."/>
        </authorList>
    </citation>
    <scope>NUCLEOTIDE SEQUENCE [LARGE SCALE GENOMIC DNA]</scope>
    <source>
        <strain evidence="2 3">CSTR1</strain>
    </source>
</reference>
<dbReference type="EMBL" id="CT573071">
    <property type="protein sequence ID" value="CAJ74905.1"/>
    <property type="molecule type" value="Genomic_DNA"/>
</dbReference>
<dbReference type="AlphaFoldDB" id="Q1Q4G8"/>
<gene>
    <name evidence="2" type="ORF">KsCSTR_33300</name>
    <name evidence="1" type="ORF">kuste4143</name>
</gene>
<evidence type="ECO:0000313" key="2">
    <source>
        <dbReference type="EMBL" id="QII12709.1"/>
    </source>
</evidence>
<reference evidence="1" key="2">
    <citation type="submission" date="2006-01" db="EMBL/GenBank/DDBJ databases">
        <authorList>
            <person name="Genoscope"/>
        </authorList>
    </citation>
    <scope>NUCLEOTIDE SEQUENCE</scope>
</reference>
<proteinExistence type="predicted"/>
<evidence type="ECO:0000313" key="1">
    <source>
        <dbReference type="EMBL" id="CAJ74905.1"/>
    </source>
</evidence>
<dbReference type="EMBL" id="CP049055">
    <property type="protein sequence ID" value="QII12709.1"/>
    <property type="molecule type" value="Genomic_DNA"/>
</dbReference>
<dbReference type="Proteomes" id="UP000501926">
    <property type="component" value="Chromosome"/>
</dbReference>
<protein>
    <submittedName>
        <fullName evidence="1">Uncharacterized protein</fullName>
    </submittedName>
</protein>
<sequence>MPRAINHHWRGVRIFFQGSVQGVMGKIVMESVPYWKGTQCRFLTKSFFFEKSRWRYLLYSRVWNTGYPHPCLWTRQRS</sequence>
<evidence type="ECO:0000313" key="3">
    <source>
        <dbReference type="Proteomes" id="UP000501926"/>
    </source>
</evidence>